<sequence length="231" mass="26038">MLNSNLEKGQYTPTLQELTGDALLLLMAGTDSTAHTLVTATYAMLTHPEMLQALVTELKEAIPKRDSVAEWAALEKLPYLRAVVKESLRYVSGSPGRLPRTVPSTGAVFCGRPIPPGTIIISGAYVHHRNPEAFEDPDMFRPERWLQGTVVSFSLASFTRHCIESPEKHDSSGRTYFTSLAYCELYLTLAHLFRKFNLELYQTTPADMEWKDCTVFRMMGHRKVLVKEARD</sequence>
<dbReference type="GO" id="GO:0005506">
    <property type="term" value="F:iron ion binding"/>
    <property type="evidence" value="ECO:0007669"/>
    <property type="project" value="InterPro"/>
</dbReference>
<evidence type="ECO:0000256" key="1">
    <source>
        <dbReference type="ARBA" id="ARBA00010617"/>
    </source>
</evidence>
<comment type="caution">
    <text evidence="2">The sequence shown here is derived from an EMBL/GenBank/DDBJ whole genome shotgun (WGS) entry which is preliminary data.</text>
</comment>
<dbReference type="InterPro" id="IPR036396">
    <property type="entry name" value="Cyt_P450_sf"/>
</dbReference>
<dbReference type="GeneID" id="59337849"/>
<dbReference type="AlphaFoldDB" id="A0A8H6FF10"/>
<keyword evidence="3" id="KW-1185">Reference proteome</keyword>
<gene>
    <name evidence="2" type="ORF">HO133_009454</name>
</gene>
<proteinExistence type="inferred from homology"/>
<dbReference type="GO" id="GO:0004497">
    <property type="term" value="F:monooxygenase activity"/>
    <property type="evidence" value="ECO:0007669"/>
    <property type="project" value="InterPro"/>
</dbReference>
<dbReference type="InterPro" id="IPR001128">
    <property type="entry name" value="Cyt_P450"/>
</dbReference>
<reference evidence="2 3" key="1">
    <citation type="journal article" date="2020" name="Genomics">
        <title>Complete, high-quality genomes from long-read metagenomic sequencing of two wolf lichen thalli reveals enigmatic genome architecture.</title>
        <authorList>
            <person name="McKenzie S.K."/>
            <person name="Walston R.F."/>
            <person name="Allen J.L."/>
        </authorList>
    </citation>
    <scope>NUCLEOTIDE SEQUENCE [LARGE SCALE GENOMIC DNA]</scope>
    <source>
        <strain evidence="2">WasteWater1</strain>
    </source>
</reference>
<dbReference type="GO" id="GO:0020037">
    <property type="term" value="F:heme binding"/>
    <property type="evidence" value="ECO:0007669"/>
    <property type="project" value="InterPro"/>
</dbReference>
<evidence type="ECO:0008006" key="4">
    <source>
        <dbReference type="Google" id="ProtNLM"/>
    </source>
</evidence>
<dbReference type="InterPro" id="IPR050121">
    <property type="entry name" value="Cytochrome_P450_monoxygenase"/>
</dbReference>
<accession>A0A8H6FF10</accession>
<name>A0A8H6FF10_9LECA</name>
<dbReference type="PANTHER" id="PTHR24305:SF166">
    <property type="entry name" value="CYTOCHROME P450 12A4, MITOCHONDRIAL-RELATED"/>
    <property type="match status" value="1"/>
</dbReference>
<dbReference type="RefSeq" id="XP_037154163.1">
    <property type="nucleotide sequence ID" value="XM_037300315.1"/>
</dbReference>
<comment type="similarity">
    <text evidence="1">Belongs to the cytochrome P450 family.</text>
</comment>
<dbReference type="InterPro" id="IPR002401">
    <property type="entry name" value="Cyt_P450_E_grp-I"/>
</dbReference>
<dbReference type="Pfam" id="PF00067">
    <property type="entry name" value="p450"/>
    <property type="match status" value="1"/>
</dbReference>
<dbReference type="SUPFAM" id="SSF48264">
    <property type="entry name" value="Cytochrome P450"/>
    <property type="match status" value="1"/>
</dbReference>
<organism evidence="2 3">
    <name type="scientific">Letharia lupina</name>
    <dbReference type="NCBI Taxonomy" id="560253"/>
    <lineage>
        <taxon>Eukaryota</taxon>
        <taxon>Fungi</taxon>
        <taxon>Dikarya</taxon>
        <taxon>Ascomycota</taxon>
        <taxon>Pezizomycotina</taxon>
        <taxon>Lecanoromycetes</taxon>
        <taxon>OSLEUM clade</taxon>
        <taxon>Lecanoromycetidae</taxon>
        <taxon>Lecanorales</taxon>
        <taxon>Lecanorineae</taxon>
        <taxon>Parmeliaceae</taxon>
        <taxon>Letharia</taxon>
    </lineage>
</organism>
<dbReference type="PANTHER" id="PTHR24305">
    <property type="entry name" value="CYTOCHROME P450"/>
    <property type="match status" value="1"/>
</dbReference>
<protein>
    <recommendedName>
        <fullName evidence="4">Cytochrome P450</fullName>
    </recommendedName>
</protein>
<evidence type="ECO:0000313" key="3">
    <source>
        <dbReference type="Proteomes" id="UP000593566"/>
    </source>
</evidence>
<dbReference type="Proteomes" id="UP000593566">
    <property type="component" value="Unassembled WGS sequence"/>
</dbReference>
<dbReference type="PRINTS" id="PR00463">
    <property type="entry name" value="EP450I"/>
</dbReference>
<evidence type="ECO:0000313" key="2">
    <source>
        <dbReference type="EMBL" id="KAF6225454.1"/>
    </source>
</evidence>
<dbReference type="Gene3D" id="1.10.630.10">
    <property type="entry name" value="Cytochrome P450"/>
    <property type="match status" value="1"/>
</dbReference>
<dbReference type="GO" id="GO:0016705">
    <property type="term" value="F:oxidoreductase activity, acting on paired donors, with incorporation or reduction of molecular oxygen"/>
    <property type="evidence" value="ECO:0007669"/>
    <property type="project" value="InterPro"/>
</dbReference>
<dbReference type="EMBL" id="JACCJB010000007">
    <property type="protein sequence ID" value="KAF6225454.1"/>
    <property type="molecule type" value="Genomic_DNA"/>
</dbReference>